<dbReference type="HAMAP" id="MF_00220_B">
    <property type="entry name" value="PyrC_classI_B"/>
    <property type="match status" value="1"/>
</dbReference>
<sequence>MEGAMPRGMWPAVSALQLTIESCLIQGVNGPSAVGGRQNVSGYDRNEEAGRDIGRPECRKGIEEMLWIKNSRVIDPESGTDRVTDLFLDGGEIAGIGEEAVEMARKAISGGKKVQEIDGTGLVTGPGLIDVHVHFRDPGLTYKEDILTGSEAAKAGGFTTVVLMANTKPTVDTPETLKYVLDKGKETGIHVLSCANVTMGMRGQELTDMEALAEAGAAGFTDDGIPIRDGEMLRLAFERAARLGLPVSLHEEDPAFIRNNGINRGQVSEELGIGGSPAIAEYSMTARDCAIALETGVSLDIQHISSGKTVEVLRAAKKMGVHVWGEVTPHHFTLTDEAVLKYGTLAKMNPPLRTEEDRQAIIRGLQDGTLDMIATDHAPHSDEEKSRPLTEAPSGITGLETSLMLGVTELVKKGYLTYPQLFEKMSLNPARLYRLPGGRIAEHAPADLVMFDDCREYTVDHFYSKANNSPFRGWKLFGRPIRTICGGKVVYCAEK</sequence>
<evidence type="ECO:0000256" key="6">
    <source>
        <dbReference type="HAMAP-Rule" id="MF_00220"/>
    </source>
</evidence>
<dbReference type="InterPro" id="IPR004722">
    <property type="entry name" value="DHOase"/>
</dbReference>
<feature type="binding site" evidence="6">
    <location>
        <position position="223"/>
    </location>
    <ligand>
        <name>Zn(2+)</name>
        <dbReference type="ChEBI" id="CHEBI:29105"/>
        <label>1</label>
    </ligand>
</feature>
<dbReference type="InterPro" id="IPR006680">
    <property type="entry name" value="Amidohydro-rel"/>
</dbReference>
<dbReference type="GO" id="GO:0004151">
    <property type="term" value="F:dihydroorotase activity"/>
    <property type="evidence" value="ECO:0007669"/>
    <property type="project" value="UniProtKB-UniRule"/>
</dbReference>
<evidence type="ECO:0000256" key="1">
    <source>
        <dbReference type="ARBA" id="ARBA00002368"/>
    </source>
</evidence>
<dbReference type="SUPFAM" id="SSF51556">
    <property type="entry name" value="Metallo-dependent hydrolases"/>
    <property type="match status" value="1"/>
</dbReference>
<feature type="binding site" evidence="6">
    <location>
        <position position="250"/>
    </location>
    <ligand>
        <name>Zn(2+)</name>
        <dbReference type="ChEBI" id="CHEBI:29105"/>
        <label>2</label>
    </ligand>
</feature>
<dbReference type="PROSITE" id="PS00482">
    <property type="entry name" value="DIHYDROOROTASE_1"/>
    <property type="match status" value="1"/>
</dbReference>
<name>A0A1I0IBV4_9FIRM</name>
<comment type="pathway">
    <text evidence="6">Pyrimidine metabolism; UMP biosynthesis via de novo pathway; (S)-dihydroorotate from bicarbonate: step 3/3.</text>
</comment>
<dbReference type="GO" id="GO:0004038">
    <property type="term" value="F:allantoinase activity"/>
    <property type="evidence" value="ECO:0007669"/>
    <property type="project" value="TreeGrafter"/>
</dbReference>
<feature type="binding site" evidence="6">
    <location>
        <position position="132"/>
    </location>
    <ligand>
        <name>Zn(2+)</name>
        <dbReference type="ChEBI" id="CHEBI:29105"/>
        <label>1</label>
    </ligand>
</feature>
<dbReference type="InterPro" id="IPR002195">
    <property type="entry name" value="Dihydroorotase_CS"/>
</dbReference>
<comment type="similarity">
    <text evidence="2 6">Belongs to the metallo-dependent hydrolases superfamily. DHOase family. Class I DHOase subfamily.</text>
</comment>
<keyword evidence="3 6" id="KW-0479">Metal-binding</keyword>
<dbReference type="PANTHER" id="PTHR43668:SF2">
    <property type="entry name" value="ALLANTOINASE"/>
    <property type="match status" value="1"/>
</dbReference>
<dbReference type="InterPro" id="IPR050138">
    <property type="entry name" value="DHOase/Allantoinase_Hydrolase"/>
</dbReference>
<evidence type="ECO:0000256" key="2">
    <source>
        <dbReference type="ARBA" id="ARBA00010286"/>
    </source>
</evidence>
<dbReference type="STRING" id="1526.SAMN02910262_00974"/>
<reference evidence="8 9" key="1">
    <citation type="submission" date="2016-10" db="EMBL/GenBank/DDBJ databases">
        <authorList>
            <person name="de Groot N.N."/>
        </authorList>
    </citation>
    <scope>NUCLEOTIDE SEQUENCE [LARGE SCALE GENOMIC DNA]</scope>
    <source>
        <strain evidence="8 9">KH1P1</strain>
    </source>
</reference>
<keyword evidence="4 6" id="KW-0378">Hydrolase</keyword>
<feature type="binding site" evidence="6">
    <location>
        <position position="166"/>
    </location>
    <ligand>
        <name>substrate</name>
    </ligand>
</feature>
<comment type="cofactor">
    <cofactor evidence="6">
        <name>Zn(2+)</name>
        <dbReference type="ChEBI" id="CHEBI:29105"/>
    </cofactor>
    <text evidence="6">Binds 2 Zn(2+) ions per subunit.</text>
</comment>
<dbReference type="GO" id="GO:0006145">
    <property type="term" value="P:purine nucleobase catabolic process"/>
    <property type="evidence" value="ECO:0007669"/>
    <property type="project" value="TreeGrafter"/>
</dbReference>
<protein>
    <recommendedName>
        <fullName evidence="6">Dihydroorotase</fullName>
        <shortName evidence="6">DHOase</shortName>
        <ecNumber evidence="6">3.5.2.3</ecNumber>
    </recommendedName>
</protein>
<feature type="binding site" evidence="6">
    <location>
        <position position="376"/>
    </location>
    <ligand>
        <name>Zn(2+)</name>
        <dbReference type="ChEBI" id="CHEBI:29105"/>
        <label>1</label>
    </ligand>
</feature>
<feature type="binding site" evidence="6">
    <location>
        <position position="303"/>
    </location>
    <ligand>
        <name>Zn(2+)</name>
        <dbReference type="ChEBI" id="CHEBI:29105"/>
        <label>2</label>
    </ligand>
</feature>
<gene>
    <name evidence="6" type="primary">pyrC</name>
    <name evidence="8" type="ORF">SAMN04487771_107510</name>
</gene>
<evidence type="ECO:0000256" key="5">
    <source>
        <dbReference type="ARBA" id="ARBA00022975"/>
    </source>
</evidence>
<keyword evidence="9" id="KW-1185">Reference proteome</keyword>
<dbReference type="InterPro" id="IPR032466">
    <property type="entry name" value="Metal_Hydrolase"/>
</dbReference>
<keyword evidence="6" id="KW-0862">Zinc</keyword>
<dbReference type="NCBIfam" id="TIGR00857">
    <property type="entry name" value="pyrC_multi"/>
    <property type="match status" value="1"/>
</dbReference>
<dbReference type="Pfam" id="PF01979">
    <property type="entry name" value="Amidohydro_1"/>
    <property type="match status" value="1"/>
</dbReference>
<evidence type="ECO:0000256" key="4">
    <source>
        <dbReference type="ARBA" id="ARBA00022801"/>
    </source>
</evidence>
<dbReference type="Gene3D" id="3.20.20.140">
    <property type="entry name" value="Metal-dependent hydrolases"/>
    <property type="match status" value="1"/>
</dbReference>
<evidence type="ECO:0000259" key="7">
    <source>
        <dbReference type="Pfam" id="PF01979"/>
    </source>
</evidence>
<dbReference type="eggNOG" id="COG0044">
    <property type="taxonomic scope" value="Bacteria"/>
</dbReference>
<feature type="active site" evidence="6">
    <location>
        <position position="376"/>
    </location>
</feature>
<feature type="binding site" evidence="6">
    <location>
        <position position="223"/>
    </location>
    <ligand>
        <name>Zn(2+)</name>
        <dbReference type="ChEBI" id="CHEBI:29105"/>
        <label>2</label>
    </ligand>
</feature>
<organism evidence="8 9">
    <name type="scientific">[Clostridium] aminophilum</name>
    <dbReference type="NCBI Taxonomy" id="1526"/>
    <lineage>
        <taxon>Bacteria</taxon>
        <taxon>Bacillati</taxon>
        <taxon>Bacillota</taxon>
        <taxon>Clostridia</taxon>
        <taxon>Lachnospirales</taxon>
        <taxon>Lachnospiraceae</taxon>
    </lineage>
</organism>
<proteinExistence type="inferred from homology"/>
<dbReference type="AlphaFoldDB" id="A0A1I0IBV4"/>
<dbReference type="SUPFAM" id="SSF51338">
    <property type="entry name" value="Composite domain of metallo-dependent hydrolases"/>
    <property type="match status" value="1"/>
</dbReference>
<evidence type="ECO:0000256" key="3">
    <source>
        <dbReference type="ARBA" id="ARBA00022723"/>
    </source>
</evidence>
<feature type="binding site" evidence="6">
    <location>
        <position position="380"/>
    </location>
    <ligand>
        <name>substrate</name>
    </ligand>
</feature>
<evidence type="ECO:0000313" key="9">
    <source>
        <dbReference type="Proteomes" id="UP000199820"/>
    </source>
</evidence>
<dbReference type="GO" id="GO:0005737">
    <property type="term" value="C:cytoplasm"/>
    <property type="evidence" value="ECO:0007669"/>
    <property type="project" value="TreeGrafter"/>
</dbReference>
<dbReference type="InterPro" id="IPR011059">
    <property type="entry name" value="Metal-dep_hydrolase_composite"/>
</dbReference>
<feature type="binding site" evidence="6">
    <location>
        <begin position="134"/>
        <end position="136"/>
    </location>
    <ligand>
        <name>substrate</name>
    </ligand>
</feature>
<feature type="binding site" evidence="6">
    <location>
        <position position="349"/>
    </location>
    <ligand>
        <name>substrate</name>
    </ligand>
</feature>
<dbReference type="GO" id="GO:0008270">
    <property type="term" value="F:zinc ion binding"/>
    <property type="evidence" value="ECO:0007669"/>
    <property type="project" value="UniProtKB-UniRule"/>
</dbReference>
<dbReference type="PROSITE" id="PS00483">
    <property type="entry name" value="DIHYDROOROTASE_2"/>
    <property type="match status" value="1"/>
</dbReference>
<dbReference type="Gene3D" id="2.30.40.10">
    <property type="entry name" value="Urease, subunit C, domain 1"/>
    <property type="match status" value="1"/>
</dbReference>
<feature type="binding site" evidence="6">
    <location>
        <position position="134"/>
    </location>
    <ligand>
        <name>Zn(2+)</name>
        <dbReference type="ChEBI" id="CHEBI:29105"/>
        <label>1</label>
    </ligand>
</feature>
<dbReference type="UniPathway" id="UPA00070">
    <property type="reaction ID" value="UER00117"/>
</dbReference>
<keyword evidence="5 6" id="KW-0665">Pyrimidine biosynthesis</keyword>
<evidence type="ECO:0000313" key="8">
    <source>
        <dbReference type="EMBL" id="SET93979.1"/>
    </source>
</evidence>
<dbReference type="EMBL" id="FOIL01000075">
    <property type="protein sequence ID" value="SET93979.1"/>
    <property type="molecule type" value="Genomic_DNA"/>
</dbReference>
<comment type="caution">
    <text evidence="6">Lacks conserved residue(s) required for the propagation of feature annotation.</text>
</comment>
<dbReference type="PANTHER" id="PTHR43668">
    <property type="entry name" value="ALLANTOINASE"/>
    <property type="match status" value="1"/>
</dbReference>
<feature type="domain" description="Amidohydrolase-related" evidence="7">
    <location>
        <begin position="126"/>
        <end position="490"/>
    </location>
</feature>
<comment type="function">
    <text evidence="1 6">Catalyzes the reversible cyclization of carbamoyl aspartate to dihydroorotate.</text>
</comment>
<comment type="catalytic activity">
    <reaction evidence="6">
        <text>(S)-dihydroorotate + H2O = N-carbamoyl-L-aspartate + H(+)</text>
        <dbReference type="Rhea" id="RHEA:24296"/>
        <dbReference type="ChEBI" id="CHEBI:15377"/>
        <dbReference type="ChEBI" id="CHEBI:15378"/>
        <dbReference type="ChEBI" id="CHEBI:30864"/>
        <dbReference type="ChEBI" id="CHEBI:32814"/>
        <dbReference type="EC" id="3.5.2.3"/>
    </reaction>
</comment>
<dbReference type="CDD" id="cd01317">
    <property type="entry name" value="DHOase_IIa"/>
    <property type="match status" value="1"/>
</dbReference>
<dbReference type="Proteomes" id="UP000199820">
    <property type="component" value="Unassembled WGS sequence"/>
</dbReference>
<accession>A0A1I0IBV4</accession>
<dbReference type="GO" id="GO:0044205">
    <property type="term" value="P:'de novo' UMP biosynthetic process"/>
    <property type="evidence" value="ECO:0007669"/>
    <property type="project" value="UniProtKB-UniRule"/>
</dbReference>
<dbReference type="EC" id="3.5.2.3" evidence="6"/>